<dbReference type="FunFam" id="3.30.420.40:FF:000545">
    <property type="entry name" value="Endoplasmic reticulum chaperone BiP"/>
    <property type="match status" value="1"/>
</dbReference>
<evidence type="ECO:0000256" key="6">
    <source>
        <dbReference type="ARBA" id="ARBA00022840"/>
    </source>
</evidence>
<dbReference type="EMBL" id="ML145109">
    <property type="protein sequence ID" value="TBU59914.1"/>
    <property type="molecule type" value="Genomic_DNA"/>
</dbReference>
<dbReference type="Gene3D" id="3.90.640.10">
    <property type="entry name" value="Actin, Chain A, domain 4"/>
    <property type="match status" value="1"/>
</dbReference>
<name>A0A4Q9Q017_9APHY</name>
<accession>A0A4Q9Q017</accession>
<dbReference type="FunFam" id="2.60.34.10:FF:000002">
    <property type="entry name" value="Heat shock 70 kDa"/>
    <property type="match status" value="1"/>
</dbReference>
<evidence type="ECO:0000256" key="2">
    <source>
        <dbReference type="ARBA" id="ARBA00007381"/>
    </source>
</evidence>
<evidence type="ECO:0000256" key="8">
    <source>
        <dbReference type="SAM" id="MobiDB-lite"/>
    </source>
</evidence>
<dbReference type="GO" id="GO:0140662">
    <property type="term" value="F:ATP-dependent protein folding chaperone"/>
    <property type="evidence" value="ECO:0007669"/>
    <property type="project" value="InterPro"/>
</dbReference>
<evidence type="ECO:0000256" key="3">
    <source>
        <dbReference type="ARBA" id="ARBA00022729"/>
    </source>
</evidence>
<dbReference type="PANTHER" id="PTHR19375">
    <property type="entry name" value="HEAT SHOCK PROTEIN 70KDA"/>
    <property type="match status" value="1"/>
</dbReference>
<keyword evidence="4 7" id="KW-0547">Nucleotide-binding</keyword>
<dbReference type="InterPro" id="IPR029047">
    <property type="entry name" value="HSP70_peptide-bd_sf"/>
</dbReference>
<keyword evidence="9" id="KW-0346">Stress response</keyword>
<dbReference type="Pfam" id="PF00012">
    <property type="entry name" value="HSP70"/>
    <property type="match status" value="1"/>
</dbReference>
<sequence length="508" mass="55245">MVLGKMKETAEAYLGRPVSHAVVTVPAYFNDAQRQATKDAGVIAGLQVLRIINEPTAAAIAYGLDKKGGESQIIVYDLGGGTFDVSLLSIDDGVFEVLATAGDTHLGGEDFDNRVIDYLVKQYKKKTGTDVTPNLRAMGKLKREVEKAKRTLSSQQSTRIEIESFENGNDFSETLTRAKFEELNMDLFRKTMKPVEQVLKDANLKKEDIDEIVLVGGSTRIPKVQQLLKEYFGKEPSKGINPDEAVAYGAAVQGGILAGDESLGDVVLVDVNALTLGIETTGGVMTKIIPRNTVIPTRKSQIFSTAADNQQTVLIQVYEGERSLTKDNNLLGKFELSGIPPAPRGVPQIEVTFEVDANGIMKISAVDKGTGKSESITITNEKGRLSPEEIERMVKEAEEFAAEDEAQRKRIEALNHLSSFVYGLKTQLADQDGLGGKLEDEDKKAILDAVKETTDWIDENGQSATAEELEEKLGEVQAVVNPITSKLYSGGAPAGDDDDEYSRSHDEL</sequence>
<dbReference type="InterPro" id="IPR043129">
    <property type="entry name" value="ATPase_NBD"/>
</dbReference>
<evidence type="ECO:0000256" key="1">
    <source>
        <dbReference type="ARBA" id="ARBA00004319"/>
    </source>
</evidence>
<keyword evidence="5" id="KW-0256">Endoplasmic reticulum</keyword>
<keyword evidence="10" id="KW-1185">Reference proteome</keyword>
<gene>
    <name evidence="9" type="ORF">BD310DRAFT_364640</name>
</gene>
<dbReference type="PRINTS" id="PR00301">
    <property type="entry name" value="HEATSHOCK70"/>
</dbReference>
<dbReference type="PROSITE" id="PS00329">
    <property type="entry name" value="HSP70_2"/>
    <property type="match status" value="1"/>
</dbReference>
<keyword evidence="6 7" id="KW-0067">ATP-binding</keyword>
<dbReference type="SUPFAM" id="SSF53067">
    <property type="entry name" value="Actin-like ATPase domain"/>
    <property type="match status" value="2"/>
</dbReference>
<feature type="region of interest" description="Disordered" evidence="8">
    <location>
        <begin position="486"/>
        <end position="508"/>
    </location>
</feature>
<evidence type="ECO:0000313" key="9">
    <source>
        <dbReference type="EMBL" id="TBU59914.1"/>
    </source>
</evidence>
<keyword evidence="3" id="KW-0732">Signal</keyword>
<evidence type="ECO:0000256" key="7">
    <source>
        <dbReference type="RuleBase" id="RU003322"/>
    </source>
</evidence>
<dbReference type="AlphaFoldDB" id="A0A4Q9Q017"/>
<organism evidence="9 10">
    <name type="scientific">Dichomitus squalens</name>
    <dbReference type="NCBI Taxonomy" id="114155"/>
    <lineage>
        <taxon>Eukaryota</taxon>
        <taxon>Fungi</taxon>
        <taxon>Dikarya</taxon>
        <taxon>Basidiomycota</taxon>
        <taxon>Agaricomycotina</taxon>
        <taxon>Agaricomycetes</taxon>
        <taxon>Polyporales</taxon>
        <taxon>Polyporaceae</taxon>
        <taxon>Dichomitus</taxon>
    </lineage>
</organism>
<comment type="similarity">
    <text evidence="2 7">Belongs to the heat shock protein 70 family.</text>
</comment>
<dbReference type="Gene3D" id="1.20.1270.10">
    <property type="match status" value="1"/>
</dbReference>
<evidence type="ECO:0000313" key="10">
    <source>
        <dbReference type="Proteomes" id="UP000292082"/>
    </source>
</evidence>
<comment type="subcellular location">
    <subcellularLocation>
        <location evidence="1">Endoplasmic reticulum lumen</location>
    </subcellularLocation>
</comment>
<dbReference type="Gene3D" id="2.60.34.10">
    <property type="entry name" value="Substrate Binding Domain Of DNAk, Chain A, domain 1"/>
    <property type="match status" value="1"/>
</dbReference>
<dbReference type="SUPFAM" id="SSF100920">
    <property type="entry name" value="Heat shock protein 70kD (HSP70), peptide-binding domain"/>
    <property type="match status" value="1"/>
</dbReference>
<dbReference type="SUPFAM" id="SSF100934">
    <property type="entry name" value="Heat shock protein 70kD (HSP70), C-terminal subdomain"/>
    <property type="match status" value="1"/>
</dbReference>
<evidence type="ECO:0000256" key="4">
    <source>
        <dbReference type="ARBA" id="ARBA00022741"/>
    </source>
</evidence>
<dbReference type="FunFam" id="1.20.1270.10:FF:000056">
    <property type="entry name" value="Putative Hsp70 family ATPase KAR2"/>
    <property type="match status" value="1"/>
</dbReference>
<dbReference type="Proteomes" id="UP000292082">
    <property type="component" value="Unassembled WGS sequence"/>
</dbReference>
<dbReference type="InterPro" id="IPR013126">
    <property type="entry name" value="Hsp_70_fam"/>
</dbReference>
<dbReference type="PROSITE" id="PS01036">
    <property type="entry name" value="HSP70_3"/>
    <property type="match status" value="1"/>
</dbReference>
<dbReference type="Gene3D" id="3.30.420.40">
    <property type="match status" value="2"/>
</dbReference>
<dbReference type="InterPro" id="IPR029048">
    <property type="entry name" value="HSP70_C_sf"/>
</dbReference>
<dbReference type="STRING" id="114155.A0A4Q9Q017"/>
<dbReference type="InterPro" id="IPR018181">
    <property type="entry name" value="Heat_shock_70_CS"/>
</dbReference>
<evidence type="ECO:0000256" key="5">
    <source>
        <dbReference type="ARBA" id="ARBA00022824"/>
    </source>
</evidence>
<dbReference type="FunFam" id="3.90.640.10:FF:000153">
    <property type="entry name" value="Endoplasmic reticulum chaperone BiP"/>
    <property type="match status" value="1"/>
</dbReference>
<dbReference type="GO" id="GO:0005788">
    <property type="term" value="C:endoplasmic reticulum lumen"/>
    <property type="evidence" value="ECO:0007669"/>
    <property type="project" value="UniProtKB-SubCell"/>
</dbReference>
<reference evidence="9 10" key="1">
    <citation type="submission" date="2019-01" db="EMBL/GenBank/DDBJ databases">
        <title>Draft genome sequences of three monokaryotic isolates of the white-rot basidiomycete fungus Dichomitus squalens.</title>
        <authorList>
            <consortium name="DOE Joint Genome Institute"/>
            <person name="Lopez S.C."/>
            <person name="Andreopoulos B."/>
            <person name="Pangilinan J."/>
            <person name="Lipzen A."/>
            <person name="Riley R."/>
            <person name="Ahrendt S."/>
            <person name="Ng V."/>
            <person name="Barry K."/>
            <person name="Daum C."/>
            <person name="Grigoriev I.V."/>
            <person name="Hilden K.S."/>
            <person name="Makela M.R."/>
            <person name="de Vries R.P."/>
        </authorList>
    </citation>
    <scope>NUCLEOTIDE SEQUENCE [LARGE SCALE GENOMIC DNA]</scope>
    <source>
        <strain evidence="9 10">CBS 464.89</strain>
    </source>
</reference>
<dbReference type="NCBIfam" id="NF001413">
    <property type="entry name" value="PRK00290.1"/>
    <property type="match status" value="1"/>
</dbReference>
<protein>
    <submittedName>
        <fullName evidence="9">Heat shock protein 70 family</fullName>
    </submittedName>
</protein>
<dbReference type="GO" id="GO:0005524">
    <property type="term" value="F:ATP binding"/>
    <property type="evidence" value="ECO:0007669"/>
    <property type="project" value="UniProtKB-KW"/>
</dbReference>
<proteinExistence type="inferred from homology"/>